<keyword evidence="6 14" id="KW-0106">Calcium</keyword>
<dbReference type="InterPro" id="IPR002016">
    <property type="entry name" value="Haem_peroxidase"/>
</dbReference>
<dbReference type="SUPFAM" id="SSF48113">
    <property type="entry name" value="Heme-dependent peroxidases"/>
    <property type="match status" value="1"/>
</dbReference>
<evidence type="ECO:0000256" key="4">
    <source>
        <dbReference type="ARBA" id="ARBA00022617"/>
    </source>
</evidence>
<evidence type="ECO:0000256" key="8">
    <source>
        <dbReference type="ARBA" id="ARBA00023004"/>
    </source>
</evidence>
<feature type="binding site" evidence="14">
    <location>
        <position position="65"/>
    </location>
    <ligand>
        <name>Ca(2+)</name>
        <dbReference type="ChEBI" id="CHEBI:29108"/>
        <label>1</label>
    </ligand>
</feature>
<feature type="site" description="Transition state stabilizer" evidence="15">
    <location>
        <position position="57"/>
    </location>
</feature>
<evidence type="ECO:0000313" key="19">
    <source>
        <dbReference type="EMBL" id="AHW98484.1"/>
    </source>
</evidence>
<evidence type="ECO:0000256" key="12">
    <source>
        <dbReference type="PIRSR" id="PIRSR600823-1"/>
    </source>
</evidence>
<feature type="binding site" evidence="14">
    <location>
        <position position="62"/>
    </location>
    <ligand>
        <name>Ca(2+)</name>
        <dbReference type="ChEBI" id="CHEBI:29108"/>
        <label>1</label>
    </ligand>
</feature>
<evidence type="ECO:0000256" key="10">
    <source>
        <dbReference type="ARBA" id="ARBA00023283"/>
    </source>
</evidence>
<dbReference type="InterPro" id="IPR010255">
    <property type="entry name" value="Haem_peroxidase_sf"/>
</dbReference>
<feature type="binding site" evidence="14">
    <location>
        <position position="267"/>
    </location>
    <ligand>
        <name>Ca(2+)</name>
        <dbReference type="ChEBI" id="CHEBI:29108"/>
        <label>2</label>
    </ligand>
</feature>
<keyword evidence="3 17" id="KW-0575">Peroxidase</keyword>
<dbReference type="GO" id="GO:0046872">
    <property type="term" value="F:metal ion binding"/>
    <property type="evidence" value="ECO:0007669"/>
    <property type="project" value="UniProtKB-UniRule"/>
</dbReference>
<dbReference type="Gene3D" id="1.10.520.10">
    <property type="match status" value="1"/>
</dbReference>
<keyword evidence="5 14" id="KW-0479">Metal-binding</keyword>
<evidence type="ECO:0000259" key="18">
    <source>
        <dbReference type="PROSITE" id="PS50873"/>
    </source>
</evidence>
<dbReference type="PANTHER" id="PTHR31235">
    <property type="entry name" value="PEROXIDASE 25-RELATED"/>
    <property type="match status" value="1"/>
</dbReference>
<keyword evidence="17" id="KW-0964">Secreted</keyword>
<comment type="similarity">
    <text evidence="17">Belongs to the peroxidase family. Classical plant (class III) peroxidase subfamily.</text>
</comment>
<keyword evidence="11 17" id="KW-0376">Hydrogen peroxide</keyword>
<dbReference type="Gene3D" id="1.10.420.10">
    <property type="entry name" value="Peroxidase, domain 2"/>
    <property type="match status" value="1"/>
</dbReference>
<feature type="signal peptide" evidence="17">
    <location>
        <begin position="1"/>
        <end position="26"/>
    </location>
</feature>
<dbReference type="GO" id="GO:0005576">
    <property type="term" value="C:extracellular region"/>
    <property type="evidence" value="ECO:0007669"/>
    <property type="project" value="UniProtKB-SubCell"/>
</dbReference>
<feature type="disulfide bond" evidence="16">
    <location>
        <begin position="63"/>
        <end position="68"/>
    </location>
</feature>
<evidence type="ECO:0000256" key="1">
    <source>
        <dbReference type="ARBA" id="ARBA00000189"/>
    </source>
</evidence>
<comment type="similarity">
    <text evidence="2">Belongs to the peroxidase family. Ascorbate peroxidase subfamily.</text>
</comment>
<dbReference type="GO" id="GO:0140825">
    <property type="term" value="F:lactoperoxidase activity"/>
    <property type="evidence" value="ECO:0007669"/>
    <property type="project" value="UniProtKB-EC"/>
</dbReference>
<organism evidence="19">
    <name type="scientific">Oryza brachyantha</name>
    <name type="common">malo sina</name>
    <dbReference type="NCBI Taxonomy" id="4533"/>
    <lineage>
        <taxon>Eukaryota</taxon>
        <taxon>Viridiplantae</taxon>
        <taxon>Streptophyta</taxon>
        <taxon>Embryophyta</taxon>
        <taxon>Tracheophyta</taxon>
        <taxon>Spermatophyta</taxon>
        <taxon>Magnoliopsida</taxon>
        <taxon>Liliopsida</taxon>
        <taxon>Poales</taxon>
        <taxon>Poaceae</taxon>
        <taxon>BOP clade</taxon>
        <taxon>Oryzoideae</taxon>
        <taxon>Oryzeae</taxon>
        <taxon>Oryzinae</taxon>
        <taxon>Oryza</taxon>
    </lineage>
</organism>
<dbReference type="InterPro" id="IPR033905">
    <property type="entry name" value="Secretory_peroxidase"/>
</dbReference>
<feature type="chain" id="PRO_5006772913" description="Peroxidase" evidence="17">
    <location>
        <begin position="27"/>
        <end position="338"/>
    </location>
</feature>
<proteinExistence type="inferred from homology"/>
<comment type="subcellular location">
    <subcellularLocation>
        <location evidence="17">Secreted</location>
    </subcellularLocation>
</comment>
<protein>
    <recommendedName>
        <fullName evidence="17">Peroxidase</fullName>
        <ecNumber evidence="17">1.11.1.7</ecNumber>
    </recommendedName>
</protein>
<evidence type="ECO:0000256" key="6">
    <source>
        <dbReference type="ARBA" id="ARBA00022837"/>
    </source>
</evidence>
<dbReference type="CDD" id="cd00693">
    <property type="entry name" value="secretory_peroxidase"/>
    <property type="match status" value="1"/>
</dbReference>
<feature type="binding site" evidence="14">
    <location>
        <position position="71"/>
    </location>
    <ligand>
        <name>Ca(2+)</name>
        <dbReference type="ChEBI" id="CHEBI:29108"/>
        <label>1</label>
    </ligand>
</feature>
<keyword evidence="4 17" id="KW-0349">Heme</keyword>
<keyword evidence="7 17" id="KW-0560">Oxidoreductase</keyword>
<evidence type="ECO:0000256" key="5">
    <source>
        <dbReference type="ARBA" id="ARBA00022723"/>
    </source>
</evidence>
<feature type="disulfide bond" evidence="16">
    <location>
        <begin position="114"/>
        <end position="334"/>
    </location>
</feature>
<feature type="binding site" evidence="14">
    <location>
        <position position="69"/>
    </location>
    <ligand>
        <name>Ca(2+)</name>
        <dbReference type="ChEBI" id="CHEBI:29108"/>
        <label>1</label>
    </ligand>
</feature>
<feature type="domain" description="Plant heme peroxidase family profile" evidence="18">
    <location>
        <begin position="32"/>
        <end position="338"/>
    </location>
</feature>
<evidence type="ECO:0000256" key="17">
    <source>
        <dbReference type="RuleBase" id="RU362060"/>
    </source>
</evidence>
<evidence type="ECO:0000256" key="11">
    <source>
        <dbReference type="ARBA" id="ARBA00023324"/>
    </source>
</evidence>
<feature type="active site" description="Proton acceptor" evidence="12">
    <location>
        <position position="61"/>
    </location>
</feature>
<dbReference type="GO" id="GO:0006979">
    <property type="term" value="P:response to oxidative stress"/>
    <property type="evidence" value="ECO:0007669"/>
    <property type="project" value="UniProtKB-UniRule"/>
</dbReference>
<comment type="function">
    <text evidence="17">Removal of H(2)O(2), oxidation of toxic reductants, biosynthesis and degradation of lignin, suberization, auxin catabolism, response to environmental stresses such as wounding, pathogen attack and oxidative stress.</text>
</comment>
<accession>A0A0U1WXC2</accession>
<dbReference type="InterPro" id="IPR019794">
    <property type="entry name" value="Peroxidases_AS"/>
</dbReference>
<dbReference type="PROSITE" id="PS50873">
    <property type="entry name" value="PEROXIDASE_4"/>
    <property type="match status" value="1"/>
</dbReference>
<gene>
    <name evidence="19" type="primary">B7-1</name>
</gene>
<feature type="binding site" evidence="14">
    <location>
        <position position="86"/>
    </location>
    <ligand>
        <name>Ca(2+)</name>
        <dbReference type="ChEBI" id="CHEBI:29108"/>
        <label>1</label>
    </ligand>
</feature>
<feature type="binding site" evidence="14">
    <location>
        <position position="67"/>
    </location>
    <ligand>
        <name>Ca(2+)</name>
        <dbReference type="ChEBI" id="CHEBI:29108"/>
        <label>1</label>
    </ligand>
</feature>
<dbReference type="PRINTS" id="PR00458">
    <property type="entry name" value="PEROXIDASE"/>
</dbReference>
<dbReference type="OrthoDB" id="2113341at2759"/>
<dbReference type="Pfam" id="PF00141">
    <property type="entry name" value="peroxidase"/>
    <property type="match status" value="1"/>
</dbReference>
<evidence type="ECO:0000256" key="9">
    <source>
        <dbReference type="ARBA" id="ARBA00023157"/>
    </source>
</evidence>
<evidence type="ECO:0000256" key="7">
    <source>
        <dbReference type="ARBA" id="ARBA00023002"/>
    </source>
</evidence>
<feature type="binding site" evidence="13">
    <location>
        <position position="158"/>
    </location>
    <ligand>
        <name>substrate</name>
    </ligand>
</feature>
<dbReference type="GO" id="GO:0020037">
    <property type="term" value="F:heme binding"/>
    <property type="evidence" value="ECO:0007669"/>
    <property type="project" value="UniProtKB-UniRule"/>
</dbReference>
<name>A0A0U1WXC2_ORYBR</name>
<dbReference type="EMBL" id="KF957854">
    <property type="protein sequence ID" value="AHW98484.1"/>
    <property type="molecule type" value="Genomic_DNA"/>
</dbReference>
<keyword evidence="9 16" id="KW-1015">Disulfide bond</keyword>
<comment type="cofactor">
    <cofactor evidence="14 17">
        <name>heme b</name>
        <dbReference type="ChEBI" id="CHEBI:60344"/>
    </cofactor>
    <text evidence="14 17">Binds 1 heme b (iron(II)-protoporphyrin IX) group per subunit.</text>
</comment>
<keyword evidence="8 14" id="KW-0408">Iron</keyword>
<evidence type="ECO:0000256" key="13">
    <source>
        <dbReference type="PIRSR" id="PIRSR600823-2"/>
    </source>
</evidence>
<dbReference type="PRINTS" id="PR00461">
    <property type="entry name" value="PLPEROXIDASE"/>
</dbReference>
<dbReference type="AlphaFoldDB" id="A0A0U1WXC2"/>
<dbReference type="InterPro" id="IPR019793">
    <property type="entry name" value="Peroxidases_heam-ligand_BS"/>
</dbReference>
<dbReference type="PROSITE" id="PS00436">
    <property type="entry name" value="PEROXIDASE_2"/>
    <property type="match status" value="1"/>
</dbReference>
<dbReference type="PROSITE" id="PS00435">
    <property type="entry name" value="PEROXIDASE_1"/>
    <property type="match status" value="1"/>
</dbReference>
<keyword evidence="17" id="KW-0732">Signal</keyword>
<dbReference type="GO" id="GO:0042744">
    <property type="term" value="P:hydrogen peroxide catabolic process"/>
    <property type="evidence" value="ECO:0007669"/>
    <property type="project" value="UniProtKB-KW"/>
</dbReference>
<evidence type="ECO:0000256" key="2">
    <source>
        <dbReference type="ARBA" id="ARBA00006873"/>
    </source>
</evidence>
<dbReference type="InterPro" id="IPR000823">
    <property type="entry name" value="Peroxidase_pln"/>
</dbReference>
<feature type="binding site" description="axial binding residue" evidence="14">
    <location>
        <position position="188"/>
    </location>
    <ligand>
        <name>heme b</name>
        <dbReference type="ChEBI" id="CHEBI:60344"/>
    </ligand>
    <ligandPart>
        <name>Fe</name>
        <dbReference type="ChEBI" id="CHEBI:18248"/>
    </ligandPart>
</feature>
<sequence>MKLTRAVAGAAVLSLCVLLAVQPAAAAAAGGNVEGTVREEVQKAIKADPGVGPALIRLVFHDCWVNGCDGSVLLDTTPSNSSSGVEKAAANNIGLRGFELIDAIKAKLGDAVSCADIVVLAGRDAAAILSRGRITYALKTGRRDGVVSSAAAADATLPQSTFEVSQLKGNFAKKNFTTEELVVLSGAHAVGVSHLSSFKDRLNAATATPIDPSYAAALARDVEALKGQQNTTDPTERFNIRDMDAGFRNASGFDATGVNTTAVGVLDNSFYHATLQNMVLLKSDWVLRTDGEASGSLSDFRDDAAKWEAEFAAAMVKLSNLPAEGTRFEIRKSCRSTN</sequence>
<dbReference type="EC" id="1.11.1.7" evidence="17"/>
<comment type="cofactor">
    <cofactor evidence="14 17">
        <name>Ca(2+)</name>
        <dbReference type="ChEBI" id="CHEBI:29108"/>
    </cofactor>
    <text evidence="14 17">Binds 2 calcium ions per subunit.</text>
</comment>
<feature type="binding site" evidence="14">
    <location>
        <position position="244"/>
    </location>
    <ligand>
        <name>Ca(2+)</name>
        <dbReference type="ChEBI" id="CHEBI:29108"/>
        <label>2</label>
    </ligand>
</feature>
<comment type="catalytic activity">
    <reaction evidence="1 17">
        <text>2 a phenolic donor + H2O2 = 2 a phenolic radical donor + 2 H2O</text>
        <dbReference type="Rhea" id="RHEA:56136"/>
        <dbReference type="ChEBI" id="CHEBI:15377"/>
        <dbReference type="ChEBI" id="CHEBI:16240"/>
        <dbReference type="ChEBI" id="CHEBI:139520"/>
        <dbReference type="ChEBI" id="CHEBI:139521"/>
        <dbReference type="EC" id="1.11.1.7"/>
    </reaction>
</comment>
<dbReference type="FunFam" id="1.10.520.10:FF:000015">
    <property type="entry name" value="Peroxidase"/>
    <property type="match status" value="1"/>
</dbReference>
<keyword evidence="10" id="KW-0873">Pyrrolidone carboxylic acid</keyword>
<evidence type="ECO:0000256" key="14">
    <source>
        <dbReference type="PIRSR" id="PIRSR600823-3"/>
    </source>
</evidence>
<evidence type="ECO:0000256" key="3">
    <source>
        <dbReference type="ARBA" id="ARBA00022559"/>
    </source>
</evidence>
<reference evidence="19" key="1">
    <citation type="submission" date="2013-12" db="EMBL/GenBank/DDBJ databases">
        <title>Transition of Euchromatin to Heterochromatin in the Oryza Genomes.</title>
        <authorList>
            <person name="Song C."/>
            <person name="Liu T."/>
            <person name="Li B."/>
            <person name="Shi J."/>
            <person name="Lu F."/>
        </authorList>
    </citation>
    <scope>NUCLEOTIDE SEQUENCE</scope>
</reference>
<evidence type="ECO:0000256" key="15">
    <source>
        <dbReference type="PIRSR" id="PIRSR600823-4"/>
    </source>
</evidence>
<evidence type="ECO:0000256" key="16">
    <source>
        <dbReference type="PIRSR" id="PIRSR600823-5"/>
    </source>
</evidence>